<dbReference type="GO" id="GO:0003735">
    <property type="term" value="F:structural constituent of ribosome"/>
    <property type="evidence" value="ECO:0007669"/>
    <property type="project" value="InterPro"/>
</dbReference>
<dbReference type="InterPro" id="IPR002132">
    <property type="entry name" value="Ribosomal_uL5"/>
</dbReference>
<dbReference type="Pfam" id="PF00281">
    <property type="entry name" value="Ribosomal_L5"/>
    <property type="match status" value="1"/>
</dbReference>
<dbReference type="GO" id="GO:0000049">
    <property type="term" value="F:tRNA binding"/>
    <property type="evidence" value="ECO:0007669"/>
    <property type="project" value="UniProtKB-UniRule"/>
</dbReference>
<dbReference type="SUPFAM" id="SSF55282">
    <property type="entry name" value="RL5-like"/>
    <property type="match status" value="1"/>
</dbReference>
<gene>
    <name evidence="5" type="primary">rplE</name>
    <name evidence="9" type="ORF">B6D57_03295</name>
</gene>
<organism evidence="9 10">
    <name type="scientific">Candidatus Coatesbacteria bacterium 4484_99</name>
    <dbReference type="NCBI Taxonomy" id="1970774"/>
    <lineage>
        <taxon>Bacteria</taxon>
        <taxon>Candidatus Coatesiibacteriota</taxon>
    </lineage>
</organism>
<protein>
    <recommendedName>
        <fullName evidence="4 5">Large ribosomal subunit protein uL5</fullName>
    </recommendedName>
</protein>
<keyword evidence="5" id="KW-0694">RNA-binding</keyword>
<keyword evidence="3 5" id="KW-0687">Ribonucleoprotein</keyword>
<evidence type="ECO:0000256" key="5">
    <source>
        <dbReference type="HAMAP-Rule" id="MF_01333"/>
    </source>
</evidence>
<keyword evidence="2 5" id="KW-0689">Ribosomal protein</keyword>
<dbReference type="InterPro" id="IPR031309">
    <property type="entry name" value="Ribosomal_uL5_C"/>
</dbReference>
<dbReference type="PANTHER" id="PTHR11994">
    <property type="entry name" value="60S RIBOSOMAL PROTEIN L11-RELATED"/>
    <property type="match status" value="1"/>
</dbReference>
<evidence type="ECO:0000256" key="2">
    <source>
        <dbReference type="ARBA" id="ARBA00022980"/>
    </source>
</evidence>
<evidence type="ECO:0000256" key="3">
    <source>
        <dbReference type="ARBA" id="ARBA00023274"/>
    </source>
</evidence>
<dbReference type="PIRSF" id="PIRSF002161">
    <property type="entry name" value="Ribosomal_L5"/>
    <property type="match status" value="1"/>
</dbReference>
<dbReference type="NCBIfam" id="NF000585">
    <property type="entry name" value="PRK00010.1"/>
    <property type="match status" value="1"/>
</dbReference>
<dbReference type="EMBL" id="NATQ01000057">
    <property type="protein sequence ID" value="OQX90410.1"/>
    <property type="molecule type" value="Genomic_DNA"/>
</dbReference>
<dbReference type="InterPro" id="IPR020930">
    <property type="entry name" value="Ribosomal_uL5_bac-type"/>
</dbReference>
<dbReference type="Gene3D" id="3.30.1440.10">
    <property type="match status" value="1"/>
</dbReference>
<dbReference type="GO" id="GO:0006412">
    <property type="term" value="P:translation"/>
    <property type="evidence" value="ECO:0007669"/>
    <property type="project" value="UniProtKB-UniRule"/>
</dbReference>
<dbReference type="GO" id="GO:1990904">
    <property type="term" value="C:ribonucleoprotein complex"/>
    <property type="evidence" value="ECO:0007669"/>
    <property type="project" value="UniProtKB-KW"/>
</dbReference>
<comment type="similarity">
    <text evidence="1 5 6">Belongs to the universal ribosomal protein uL5 family.</text>
</comment>
<dbReference type="GO" id="GO:0005840">
    <property type="term" value="C:ribosome"/>
    <property type="evidence" value="ECO:0007669"/>
    <property type="project" value="UniProtKB-KW"/>
</dbReference>
<comment type="function">
    <text evidence="5">This is 1 of the proteins that bind and probably mediate the attachment of the 5S RNA into the large ribosomal subunit, where it forms part of the central protuberance. In the 70S ribosome it contacts protein S13 of the 30S subunit (bridge B1b), connecting the 2 subunits; this bridge is implicated in subunit movement. Contacts the P site tRNA; the 5S rRNA and some of its associated proteins might help stabilize positioning of ribosome-bound tRNAs.</text>
</comment>
<dbReference type="AlphaFoldDB" id="A0A1W9S287"/>
<dbReference type="HAMAP" id="MF_01333_B">
    <property type="entry name" value="Ribosomal_uL5_B"/>
    <property type="match status" value="1"/>
</dbReference>
<evidence type="ECO:0000259" key="8">
    <source>
        <dbReference type="Pfam" id="PF00673"/>
    </source>
</evidence>
<evidence type="ECO:0000313" key="10">
    <source>
        <dbReference type="Proteomes" id="UP000192611"/>
    </source>
</evidence>
<keyword evidence="5" id="KW-0820">tRNA-binding</keyword>
<evidence type="ECO:0000256" key="4">
    <source>
        <dbReference type="ARBA" id="ARBA00035245"/>
    </source>
</evidence>
<dbReference type="FunFam" id="3.30.1440.10:FF:000001">
    <property type="entry name" value="50S ribosomal protein L5"/>
    <property type="match status" value="1"/>
</dbReference>
<feature type="domain" description="Large ribosomal subunit protein uL5 C-terminal" evidence="8">
    <location>
        <begin position="84"/>
        <end position="177"/>
    </location>
</feature>
<evidence type="ECO:0000256" key="6">
    <source>
        <dbReference type="RuleBase" id="RU003930"/>
    </source>
</evidence>
<feature type="domain" description="Large ribosomal subunit protein uL5 N-terminal" evidence="7">
    <location>
        <begin position="24"/>
        <end position="80"/>
    </location>
</feature>
<reference evidence="10" key="1">
    <citation type="submission" date="2017-03" db="EMBL/GenBank/DDBJ databases">
        <title>Novel pathways for hydrocarbon cycling and metabolic interdependencies in hydrothermal sediment communities.</title>
        <authorList>
            <person name="Dombrowski N."/>
            <person name="Seitz K."/>
            <person name="Teske A."/>
            <person name="Baker B."/>
        </authorList>
    </citation>
    <scope>NUCLEOTIDE SEQUENCE [LARGE SCALE GENOMIC DNA]</scope>
</reference>
<evidence type="ECO:0000313" key="9">
    <source>
        <dbReference type="EMBL" id="OQX90410.1"/>
    </source>
</evidence>
<dbReference type="InterPro" id="IPR022803">
    <property type="entry name" value="Ribosomal_uL5_dom_sf"/>
</dbReference>
<dbReference type="Proteomes" id="UP000192611">
    <property type="component" value="Unassembled WGS sequence"/>
</dbReference>
<name>A0A1W9S287_9BACT</name>
<comment type="subunit">
    <text evidence="5">Part of the 50S ribosomal subunit; part of the 5S rRNA/L5/L18/L25 subcomplex. Contacts the 5S rRNA and the P site tRNA. Forms a bridge to the 30S subunit in the 70S ribosome.</text>
</comment>
<evidence type="ECO:0000256" key="1">
    <source>
        <dbReference type="ARBA" id="ARBA00008553"/>
    </source>
</evidence>
<dbReference type="InterPro" id="IPR031310">
    <property type="entry name" value="Ribosomal_uL5_N"/>
</dbReference>
<accession>A0A1W9S287</accession>
<sequence>MGDMQKKYREEVLPKLMSTFGYRNQMEVPRIEKVVINKGIGRASQNIKVLESAQEELAAISGQKPVIRRAKKSIAAFKLRKGMPIGCMVTLRGRMMYEFLDRLINAAIPRIRDFRGLSLKSFDGRGNYTIGIREQIIFPEIDYDMIESVSGMSITVSTTAKTDEEARELLSLMGFPFERRR</sequence>
<dbReference type="Pfam" id="PF00673">
    <property type="entry name" value="Ribosomal_L5_C"/>
    <property type="match status" value="1"/>
</dbReference>
<comment type="caution">
    <text evidence="9">The sequence shown here is derived from an EMBL/GenBank/DDBJ whole genome shotgun (WGS) entry which is preliminary data.</text>
</comment>
<proteinExistence type="inferred from homology"/>
<evidence type="ECO:0000259" key="7">
    <source>
        <dbReference type="Pfam" id="PF00281"/>
    </source>
</evidence>
<keyword evidence="5" id="KW-0699">rRNA-binding</keyword>
<dbReference type="GO" id="GO:0019843">
    <property type="term" value="F:rRNA binding"/>
    <property type="evidence" value="ECO:0007669"/>
    <property type="project" value="UniProtKB-UniRule"/>
</dbReference>